<evidence type="ECO:0000313" key="3">
    <source>
        <dbReference type="EMBL" id="GAI75784.1"/>
    </source>
</evidence>
<evidence type="ECO:0000256" key="2">
    <source>
        <dbReference type="ARBA" id="ARBA00022679"/>
    </source>
</evidence>
<comment type="caution">
    <text evidence="3">The sequence shown here is derived from an EMBL/GenBank/DDBJ whole genome shotgun (WGS) entry which is preliminary data.</text>
</comment>
<name>X1T6Z5_9ZZZZ</name>
<dbReference type="PROSITE" id="PS01066">
    <property type="entry name" value="UPP_SYNTHASE"/>
    <property type="match status" value="1"/>
</dbReference>
<dbReference type="EMBL" id="BARW01009069">
    <property type="protein sequence ID" value="GAI75784.1"/>
    <property type="molecule type" value="Genomic_DNA"/>
</dbReference>
<dbReference type="GO" id="GO:0016094">
    <property type="term" value="P:polyprenol biosynthetic process"/>
    <property type="evidence" value="ECO:0007669"/>
    <property type="project" value="TreeGrafter"/>
</dbReference>
<dbReference type="InterPro" id="IPR036424">
    <property type="entry name" value="UPP_synth-like_sf"/>
</dbReference>
<dbReference type="GO" id="GO:0045547">
    <property type="term" value="F:ditrans,polycis-polyprenyl diphosphate synthase [(2E,6E)-farnesyl diphosphate specific] activity"/>
    <property type="evidence" value="ECO:0007669"/>
    <property type="project" value="TreeGrafter"/>
</dbReference>
<evidence type="ECO:0008006" key="4">
    <source>
        <dbReference type="Google" id="ProtNLM"/>
    </source>
</evidence>
<dbReference type="InterPro" id="IPR018520">
    <property type="entry name" value="UPP_synth-like_CS"/>
</dbReference>
<accession>X1T6Z5</accession>
<reference evidence="3" key="1">
    <citation type="journal article" date="2014" name="Front. Microbiol.">
        <title>High frequency of phylogenetically diverse reductive dehalogenase-homologous genes in deep subseafloor sedimentary metagenomes.</title>
        <authorList>
            <person name="Kawai M."/>
            <person name="Futagami T."/>
            <person name="Toyoda A."/>
            <person name="Takaki Y."/>
            <person name="Nishi S."/>
            <person name="Hori S."/>
            <person name="Arai W."/>
            <person name="Tsubouchi T."/>
            <person name="Morono Y."/>
            <person name="Uchiyama I."/>
            <person name="Ito T."/>
            <person name="Fujiyama A."/>
            <person name="Inagaki F."/>
            <person name="Takami H."/>
        </authorList>
    </citation>
    <scope>NUCLEOTIDE SEQUENCE</scope>
    <source>
        <strain evidence="3">Expedition CK06-06</strain>
    </source>
</reference>
<feature type="non-terminal residue" evidence="3">
    <location>
        <position position="1"/>
    </location>
</feature>
<gene>
    <name evidence="3" type="ORF">S12H4_18376</name>
</gene>
<dbReference type="InterPro" id="IPR001441">
    <property type="entry name" value="UPP_synth-like"/>
</dbReference>
<dbReference type="PANTHER" id="PTHR10291:SF0">
    <property type="entry name" value="DEHYDRODOLICHYL DIPHOSPHATE SYNTHASE 2"/>
    <property type="match status" value="1"/>
</dbReference>
<dbReference type="PANTHER" id="PTHR10291">
    <property type="entry name" value="DEHYDRODOLICHYL DIPHOSPHATE SYNTHASE FAMILY MEMBER"/>
    <property type="match status" value="1"/>
</dbReference>
<evidence type="ECO:0000256" key="1">
    <source>
        <dbReference type="ARBA" id="ARBA00001946"/>
    </source>
</evidence>
<dbReference type="AlphaFoldDB" id="X1T6Z5"/>
<sequence>QVSNRRKKVEDINEEFFNNYLYTTGLPDPDLLIRTSGEFRISNFLLWQIAYSEIYVTPVLWPDFNRQELLLALIDYQRRERRFGRVKNG</sequence>
<keyword evidence="2" id="KW-0808">Transferase</keyword>
<dbReference type="Pfam" id="PF01255">
    <property type="entry name" value="Prenyltransf"/>
    <property type="match status" value="1"/>
</dbReference>
<protein>
    <recommendedName>
        <fullName evidence="4">Di-trans,poly-cis-decaprenylcistransferase</fullName>
    </recommendedName>
</protein>
<organism evidence="3">
    <name type="scientific">marine sediment metagenome</name>
    <dbReference type="NCBI Taxonomy" id="412755"/>
    <lineage>
        <taxon>unclassified sequences</taxon>
        <taxon>metagenomes</taxon>
        <taxon>ecological metagenomes</taxon>
    </lineage>
</organism>
<proteinExistence type="predicted"/>
<dbReference type="Gene3D" id="3.40.1180.10">
    <property type="entry name" value="Decaprenyl diphosphate synthase-like"/>
    <property type="match status" value="1"/>
</dbReference>
<comment type="cofactor">
    <cofactor evidence="1">
        <name>Mg(2+)</name>
        <dbReference type="ChEBI" id="CHEBI:18420"/>
    </cofactor>
</comment>
<dbReference type="NCBIfam" id="TIGR00055">
    <property type="entry name" value="uppS"/>
    <property type="match status" value="1"/>
</dbReference>
<dbReference type="SUPFAM" id="SSF64005">
    <property type="entry name" value="Undecaprenyl diphosphate synthase"/>
    <property type="match status" value="1"/>
</dbReference>